<reference evidence="1 2" key="1">
    <citation type="journal article" date="2021" name="Nat. Plants">
        <title>The Taxus genome provides insights into paclitaxel biosynthesis.</title>
        <authorList>
            <person name="Xiong X."/>
            <person name="Gou J."/>
            <person name="Liao Q."/>
            <person name="Li Y."/>
            <person name="Zhou Q."/>
            <person name="Bi G."/>
            <person name="Li C."/>
            <person name="Du R."/>
            <person name="Wang X."/>
            <person name="Sun T."/>
            <person name="Guo L."/>
            <person name="Liang H."/>
            <person name="Lu P."/>
            <person name="Wu Y."/>
            <person name="Zhang Z."/>
            <person name="Ro D.K."/>
            <person name="Shang Y."/>
            <person name="Huang S."/>
            <person name="Yan J."/>
        </authorList>
    </citation>
    <scope>NUCLEOTIDE SEQUENCE [LARGE SCALE GENOMIC DNA]</scope>
    <source>
        <strain evidence="1">Ta-2019</strain>
    </source>
</reference>
<keyword evidence="2" id="KW-1185">Reference proteome</keyword>
<evidence type="ECO:0000313" key="1">
    <source>
        <dbReference type="EMBL" id="KAH9310790.1"/>
    </source>
</evidence>
<comment type="caution">
    <text evidence="1">The sequence shown here is derived from an EMBL/GenBank/DDBJ whole genome shotgun (WGS) entry which is preliminary data.</text>
</comment>
<evidence type="ECO:0000313" key="2">
    <source>
        <dbReference type="Proteomes" id="UP000824469"/>
    </source>
</evidence>
<organism evidence="1 2">
    <name type="scientific">Taxus chinensis</name>
    <name type="common">Chinese yew</name>
    <name type="synonym">Taxus wallichiana var. chinensis</name>
    <dbReference type="NCBI Taxonomy" id="29808"/>
    <lineage>
        <taxon>Eukaryota</taxon>
        <taxon>Viridiplantae</taxon>
        <taxon>Streptophyta</taxon>
        <taxon>Embryophyta</taxon>
        <taxon>Tracheophyta</taxon>
        <taxon>Spermatophyta</taxon>
        <taxon>Pinopsida</taxon>
        <taxon>Pinidae</taxon>
        <taxon>Conifers II</taxon>
        <taxon>Cupressales</taxon>
        <taxon>Taxaceae</taxon>
        <taxon>Taxus</taxon>
    </lineage>
</organism>
<sequence length="79" mass="8974">MKECYKLPTPKDADQDYAIFGPHLEDSFLAMVDSNIAQCIDCVSSVVKDYLEVNLVVKVVNDDSFEEIILMLSEEHFSK</sequence>
<name>A0AA38L7P8_TAXCH</name>
<protein>
    <submittedName>
        <fullName evidence="1">Uncharacterized protein</fullName>
    </submittedName>
</protein>
<dbReference type="EMBL" id="JAHRHJ020000006">
    <property type="protein sequence ID" value="KAH9310790.1"/>
    <property type="molecule type" value="Genomic_DNA"/>
</dbReference>
<feature type="non-terminal residue" evidence="1">
    <location>
        <position position="79"/>
    </location>
</feature>
<dbReference type="AlphaFoldDB" id="A0AA38L7P8"/>
<accession>A0AA38L7P8</accession>
<dbReference type="Proteomes" id="UP000824469">
    <property type="component" value="Unassembled WGS sequence"/>
</dbReference>
<gene>
    <name evidence="1" type="ORF">KI387_025825</name>
</gene>
<proteinExistence type="predicted"/>